<dbReference type="Proteomes" id="UP000095746">
    <property type="component" value="Unassembled WGS sequence"/>
</dbReference>
<evidence type="ECO:0000313" key="1">
    <source>
        <dbReference type="EMBL" id="CUP07718.1"/>
    </source>
</evidence>
<sequence length="475" mass="49575">MVAGYDDHGVTSGDGRGAVRDYDTALVHQDGDQDARLQAQLSQGGVPVSGGCIGHKFHSLGVAVGDLVEGVHDAALGVLHTAYHLKNLPGGQQLGGDHAVQPSGVGDAGIILAVGLGHHLGYALLHGVEGDNEVVFIPVGEGYEGVGGGHILLLQKFLVGAVAADDRGLGQYLAEMAAAVQTALNDLYVYAKPLQNGGEVVCDSSAAHQKYVAAPGIVPPQQAKEGGQAGRLADQIEPVAHLGHKGTVGDDHISLRPLGGTEQHREGLELAALGGQGMSHQKVLLPHPEANQLHPTPAKGLQIGGRGKAKQTGDLRRRGVFRVDDQVDAQGLLQQGELHSIFYIAYPGDRILGAQPLGGQAADHVDLIHTGGGDQHIRSIHTRLSQGGNGRAVAFDTHDIQGLRGVAESGVVGVNYGDIVLLLREVLGQGKAHLAVAHDDDFQAPYILSERPEVPHNTLHANLNAILTRMQGHYA</sequence>
<evidence type="ECO:0000313" key="2">
    <source>
        <dbReference type="Proteomes" id="UP000095746"/>
    </source>
</evidence>
<protein>
    <submittedName>
        <fullName evidence="1">Uncharacterized protein</fullName>
    </submittedName>
</protein>
<dbReference type="AlphaFoldDB" id="A0A174KD34"/>
<gene>
    <name evidence="1" type="ORF">ERS852411_02642</name>
</gene>
<name>A0A174KD34_FLAPL</name>
<organism evidence="1 2">
    <name type="scientific">Flavonifractor plautii</name>
    <name type="common">Fusobacterium plautii</name>
    <dbReference type="NCBI Taxonomy" id="292800"/>
    <lineage>
        <taxon>Bacteria</taxon>
        <taxon>Bacillati</taxon>
        <taxon>Bacillota</taxon>
        <taxon>Clostridia</taxon>
        <taxon>Eubacteriales</taxon>
        <taxon>Oscillospiraceae</taxon>
        <taxon>Flavonifractor</taxon>
    </lineage>
</organism>
<proteinExistence type="predicted"/>
<dbReference type="EMBL" id="CYZT01000250">
    <property type="protein sequence ID" value="CUP07718.1"/>
    <property type="molecule type" value="Genomic_DNA"/>
</dbReference>
<accession>A0A174KD34</accession>
<reference evidence="1 2" key="1">
    <citation type="submission" date="2015-09" db="EMBL/GenBank/DDBJ databases">
        <authorList>
            <consortium name="Pathogen Informatics"/>
        </authorList>
    </citation>
    <scope>NUCLEOTIDE SEQUENCE [LARGE SCALE GENOMIC DNA]</scope>
    <source>
        <strain evidence="1 2">2789STDY5608854</strain>
    </source>
</reference>